<sequence length="234" mass="26494">MEPYFILLLDDNFLAKSPTQPQIIQELPTSFPVESDSAEVMEKVPLVQSSLMPLLQIPDPTSDGFLDKSDIGSFRVEQDISTSIISVAASKMGTEETTINLKPPSEETLDKTQSNSVKEPLALEEPTATFSTEQLLKLGAKQRKSPIKSVPVELKNDEYYENRKKNAQAARLCRERKRKLDEERVKRIHSSLQEVEQLKKVLEGYKPLEEKYLQLQSNYTTLQQIVAKALASRQ</sequence>
<reference evidence="1 2" key="1">
    <citation type="submission" date="2024-08" db="EMBL/GenBank/DDBJ databases">
        <authorList>
            <person name="Cucini C."/>
            <person name="Frati F."/>
        </authorList>
    </citation>
    <scope>NUCLEOTIDE SEQUENCE [LARGE SCALE GENOMIC DNA]</scope>
</reference>
<dbReference type="InterPro" id="IPR046347">
    <property type="entry name" value="bZIP_sf"/>
</dbReference>
<comment type="caution">
    <text evidence="1">The sequence shown here is derived from an EMBL/GenBank/DDBJ whole genome shotgun (WGS) entry which is preliminary data.</text>
</comment>
<evidence type="ECO:0008006" key="3">
    <source>
        <dbReference type="Google" id="ProtNLM"/>
    </source>
</evidence>
<dbReference type="Gene3D" id="1.20.5.170">
    <property type="match status" value="1"/>
</dbReference>
<dbReference type="EMBL" id="CAXLJM020000018">
    <property type="protein sequence ID" value="CAL8084345.1"/>
    <property type="molecule type" value="Genomic_DNA"/>
</dbReference>
<name>A0ABP1Q090_9HEXA</name>
<gene>
    <name evidence="1" type="ORF">ODALV1_LOCUS5765</name>
</gene>
<organism evidence="1 2">
    <name type="scientific">Orchesella dallaii</name>
    <dbReference type="NCBI Taxonomy" id="48710"/>
    <lineage>
        <taxon>Eukaryota</taxon>
        <taxon>Metazoa</taxon>
        <taxon>Ecdysozoa</taxon>
        <taxon>Arthropoda</taxon>
        <taxon>Hexapoda</taxon>
        <taxon>Collembola</taxon>
        <taxon>Entomobryomorpha</taxon>
        <taxon>Entomobryoidea</taxon>
        <taxon>Orchesellidae</taxon>
        <taxon>Orchesellinae</taxon>
        <taxon>Orchesella</taxon>
    </lineage>
</organism>
<dbReference type="Proteomes" id="UP001642540">
    <property type="component" value="Unassembled WGS sequence"/>
</dbReference>
<protein>
    <recommendedName>
        <fullName evidence="3">BZIP domain-containing protein</fullName>
    </recommendedName>
</protein>
<keyword evidence="2" id="KW-1185">Reference proteome</keyword>
<evidence type="ECO:0000313" key="1">
    <source>
        <dbReference type="EMBL" id="CAL8084345.1"/>
    </source>
</evidence>
<proteinExistence type="predicted"/>
<accession>A0ABP1Q090</accession>
<dbReference type="SUPFAM" id="SSF57959">
    <property type="entry name" value="Leucine zipper domain"/>
    <property type="match status" value="1"/>
</dbReference>
<evidence type="ECO:0000313" key="2">
    <source>
        <dbReference type="Proteomes" id="UP001642540"/>
    </source>
</evidence>